<dbReference type="InterPro" id="IPR043502">
    <property type="entry name" value="DNA/RNA_pol_sf"/>
</dbReference>
<dbReference type="Pfam" id="PF07727">
    <property type="entry name" value="RVT_2"/>
    <property type="match status" value="1"/>
</dbReference>
<dbReference type="RefSeq" id="XP_015968664.1">
    <property type="nucleotide sequence ID" value="XM_016113178.1"/>
</dbReference>
<keyword evidence="2" id="KW-1185">Reference proteome</keyword>
<dbReference type="CDD" id="cd09272">
    <property type="entry name" value="RNase_HI_RT_Ty1"/>
    <property type="match status" value="1"/>
</dbReference>
<evidence type="ECO:0000313" key="2">
    <source>
        <dbReference type="Proteomes" id="UP000515211"/>
    </source>
</evidence>
<dbReference type="OrthoDB" id="414945at2759"/>
<accession>A0A6P4DS72</accession>
<feature type="domain" description="Reverse transcriptase Ty1/copia-type" evidence="1">
    <location>
        <begin position="30"/>
        <end position="111"/>
    </location>
</feature>
<evidence type="ECO:0000259" key="1">
    <source>
        <dbReference type="Pfam" id="PF07727"/>
    </source>
</evidence>
<proteinExistence type="predicted"/>
<dbReference type="Proteomes" id="UP000515211">
    <property type="component" value="Chromosome 6"/>
</dbReference>
<name>A0A6P4DS72_ARADU</name>
<reference evidence="3" key="2">
    <citation type="submission" date="2025-08" db="UniProtKB">
        <authorList>
            <consortium name="RefSeq"/>
        </authorList>
    </citation>
    <scope>IDENTIFICATION</scope>
    <source>
        <tissue evidence="3">Whole plant</tissue>
    </source>
</reference>
<gene>
    <name evidence="3" type="primary">LOC107492182</name>
</gene>
<reference evidence="2" key="1">
    <citation type="journal article" date="2016" name="Nat. Genet.">
        <title>The genome sequences of Arachis duranensis and Arachis ipaensis, the diploid ancestors of cultivated peanut.</title>
        <authorList>
            <person name="Bertioli D.J."/>
            <person name="Cannon S.B."/>
            <person name="Froenicke L."/>
            <person name="Huang G."/>
            <person name="Farmer A.D."/>
            <person name="Cannon E.K."/>
            <person name="Liu X."/>
            <person name="Gao D."/>
            <person name="Clevenger J."/>
            <person name="Dash S."/>
            <person name="Ren L."/>
            <person name="Moretzsohn M.C."/>
            <person name="Shirasawa K."/>
            <person name="Huang W."/>
            <person name="Vidigal B."/>
            <person name="Abernathy B."/>
            <person name="Chu Y."/>
            <person name="Niederhuth C.E."/>
            <person name="Umale P."/>
            <person name="Araujo A.C."/>
            <person name="Kozik A."/>
            <person name="Kim K.D."/>
            <person name="Burow M.D."/>
            <person name="Varshney R.K."/>
            <person name="Wang X."/>
            <person name="Zhang X."/>
            <person name="Barkley N."/>
            <person name="Guimaraes P.M."/>
            <person name="Isobe S."/>
            <person name="Guo B."/>
            <person name="Liao B."/>
            <person name="Stalker H.T."/>
            <person name="Schmitz R.J."/>
            <person name="Scheffler B.E."/>
            <person name="Leal-Bertioli S.C."/>
            <person name="Xun X."/>
            <person name="Jackson S.A."/>
            <person name="Michelmore R."/>
            <person name="Ozias-Akins P."/>
        </authorList>
    </citation>
    <scope>NUCLEOTIDE SEQUENCE [LARGE SCALE GENOMIC DNA]</scope>
    <source>
        <strain evidence="2">cv. V14167</strain>
    </source>
</reference>
<dbReference type="PANTHER" id="PTHR11439">
    <property type="entry name" value="GAG-POL-RELATED RETROTRANSPOSON"/>
    <property type="match status" value="1"/>
</dbReference>
<protein>
    <submittedName>
        <fullName evidence="3">Uncharacterized mitochondrial protein AtMg00810-like</fullName>
    </submittedName>
</protein>
<dbReference type="SUPFAM" id="SSF56672">
    <property type="entry name" value="DNA/RNA polymerases"/>
    <property type="match status" value="1"/>
</dbReference>
<dbReference type="PANTHER" id="PTHR11439:SF470">
    <property type="entry name" value="CYSTEINE-RICH RLK (RECEPTOR-LIKE PROTEIN KINASE) 8"/>
    <property type="match status" value="1"/>
</dbReference>
<dbReference type="KEGG" id="adu:107492182"/>
<dbReference type="GeneID" id="107492182"/>
<dbReference type="InterPro" id="IPR013103">
    <property type="entry name" value="RVT_2"/>
</dbReference>
<organism evidence="2 3">
    <name type="scientific">Arachis duranensis</name>
    <name type="common">Wild peanut</name>
    <dbReference type="NCBI Taxonomy" id="130453"/>
    <lineage>
        <taxon>Eukaryota</taxon>
        <taxon>Viridiplantae</taxon>
        <taxon>Streptophyta</taxon>
        <taxon>Embryophyta</taxon>
        <taxon>Tracheophyta</taxon>
        <taxon>Spermatophyta</taxon>
        <taxon>Magnoliopsida</taxon>
        <taxon>eudicotyledons</taxon>
        <taxon>Gunneridae</taxon>
        <taxon>Pentapetalae</taxon>
        <taxon>rosids</taxon>
        <taxon>fabids</taxon>
        <taxon>Fabales</taxon>
        <taxon>Fabaceae</taxon>
        <taxon>Papilionoideae</taxon>
        <taxon>50 kb inversion clade</taxon>
        <taxon>dalbergioids sensu lato</taxon>
        <taxon>Dalbergieae</taxon>
        <taxon>Pterocarpus clade</taxon>
        <taxon>Arachis</taxon>
    </lineage>
</organism>
<dbReference type="AlphaFoldDB" id="A0A6P4DS72"/>
<evidence type="ECO:0000313" key="3">
    <source>
        <dbReference type="RefSeq" id="XP_015968664.1"/>
    </source>
</evidence>
<sequence length="361" mass="40325">MSHECRSVYGSGETEFDMTQTLFEIYTEPISILVYVDDLVLAGDDLSEIQAVKMFLDDKFKIKDLGLLKFFIGMEVARSNAGIALYQRKYALDLITDCGLLGAKPASTPMEYTTSLSEASGSPLPDATIYRGLVGRLLYLTNTRPDLSYSVRCLSQFMDSPTDAHLKAAYRIIRYLKQSPATGLFFCVNNSFTLSGYTDSDWGACKDTRKSISGYCFFLDQTLISWKSKKQATVSRSSSEAEYRALANGTCELVWLLKLLKEFNILPPLPVDIFCDNKSAIYIASNPVFHERTKHVEVDCHVARNKFKEGVSNLRHVVSSEQPADLFTKSLPPGPFSHLLSKLGLLDLHKPRNTSLRGDVT</sequence>